<dbReference type="RefSeq" id="WP_259486634.1">
    <property type="nucleotide sequence ID" value="NZ_JANTEZ010000004.1"/>
</dbReference>
<comment type="caution">
    <text evidence="1">The sequence shown here is derived from an EMBL/GenBank/DDBJ whole genome shotgun (WGS) entry which is preliminary data.</text>
</comment>
<dbReference type="InterPro" id="IPR052022">
    <property type="entry name" value="26kDa_periplasmic_antigen"/>
</dbReference>
<name>A0ABT2GG07_9MICO</name>
<reference evidence="1" key="1">
    <citation type="submission" date="2022-08" db="EMBL/GenBank/DDBJ databases">
        <authorList>
            <person name="Deng Y."/>
            <person name="Han X.-F."/>
            <person name="Zhang Y.-Q."/>
        </authorList>
    </citation>
    <scope>NUCLEOTIDE SEQUENCE</scope>
    <source>
        <strain evidence="1">CPCC 205716</strain>
    </source>
</reference>
<sequence>MPETIITVAGTGRLRRTPERAKVRIGIGFEGSKRDSVLAATRAAHESVTGSLVTLLHPDGGPVIDWTSEDIRVWGQRPYSPDGSRLPVEFHSAVFVDAEFGDFEALSEWIDVVSAGDGIAVDGIEWRLAPETEAVLQREVRQAAIQDALTKAREYADALGLGTVTALSLSDPGLLDDPGAGPSGGGQPRMLAMAKSAGGGGIELRPSAIVIEASVHARFSAASPVAR</sequence>
<dbReference type="Gene3D" id="3.30.70.2970">
    <property type="entry name" value="Protein of unknown function (DUF541), domain 2"/>
    <property type="match status" value="1"/>
</dbReference>
<gene>
    <name evidence="1" type="ORF">NVV95_11225</name>
</gene>
<dbReference type="EMBL" id="JANTEZ010000004">
    <property type="protein sequence ID" value="MCS5715122.1"/>
    <property type="molecule type" value="Genomic_DNA"/>
</dbReference>
<organism evidence="1 2">
    <name type="scientific">Herbiconiux gentiana</name>
    <dbReference type="NCBI Taxonomy" id="2970912"/>
    <lineage>
        <taxon>Bacteria</taxon>
        <taxon>Bacillati</taxon>
        <taxon>Actinomycetota</taxon>
        <taxon>Actinomycetes</taxon>
        <taxon>Micrococcales</taxon>
        <taxon>Microbacteriaceae</taxon>
        <taxon>Herbiconiux</taxon>
    </lineage>
</organism>
<accession>A0ABT2GG07</accession>
<evidence type="ECO:0000313" key="2">
    <source>
        <dbReference type="Proteomes" id="UP001165580"/>
    </source>
</evidence>
<proteinExistence type="predicted"/>
<keyword evidence="2" id="KW-1185">Reference proteome</keyword>
<dbReference type="Pfam" id="PF04402">
    <property type="entry name" value="SIMPL"/>
    <property type="match status" value="1"/>
</dbReference>
<evidence type="ECO:0000313" key="1">
    <source>
        <dbReference type="EMBL" id="MCS5715122.1"/>
    </source>
</evidence>
<dbReference type="PANTHER" id="PTHR34387:SF2">
    <property type="entry name" value="SLR1258 PROTEIN"/>
    <property type="match status" value="1"/>
</dbReference>
<dbReference type="PANTHER" id="PTHR34387">
    <property type="entry name" value="SLR1258 PROTEIN"/>
    <property type="match status" value="1"/>
</dbReference>
<dbReference type="Proteomes" id="UP001165580">
    <property type="component" value="Unassembled WGS sequence"/>
</dbReference>
<dbReference type="Gene3D" id="3.30.110.170">
    <property type="entry name" value="Protein of unknown function (DUF541), domain 1"/>
    <property type="match status" value="1"/>
</dbReference>
<protein>
    <submittedName>
        <fullName evidence="1">SIMPL domain-containing protein</fullName>
    </submittedName>
</protein>
<dbReference type="InterPro" id="IPR007497">
    <property type="entry name" value="SIMPL/DUF541"/>
</dbReference>